<dbReference type="Gene3D" id="3.40.50.300">
    <property type="entry name" value="P-loop containing nucleotide triphosphate hydrolases"/>
    <property type="match status" value="1"/>
</dbReference>
<dbReference type="SUPFAM" id="SSF52540">
    <property type="entry name" value="P-loop containing nucleoside triphosphate hydrolases"/>
    <property type="match status" value="1"/>
</dbReference>
<organism evidence="3 4">
    <name type="scientific">Macrolepiota fuliginosa MF-IS2</name>
    <dbReference type="NCBI Taxonomy" id="1400762"/>
    <lineage>
        <taxon>Eukaryota</taxon>
        <taxon>Fungi</taxon>
        <taxon>Dikarya</taxon>
        <taxon>Basidiomycota</taxon>
        <taxon>Agaricomycotina</taxon>
        <taxon>Agaricomycetes</taxon>
        <taxon>Agaricomycetidae</taxon>
        <taxon>Agaricales</taxon>
        <taxon>Agaricineae</taxon>
        <taxon>Agaricaceae</taxon>
        <taxon>Macrolepiota</taxon>
    </lineage>
</organism>
<feature type="domain" description="Nephrocystin 3-like N-terminal" evidence="2">
    <location>
        <begin position="54"/>
        <end position="212"/>
    </location>
</feature>
<evidence type="ECO:0000259" key="2">
    <source>
        <dbReference type="Pfam" id="PF24883"/>
    </source>
</evidence>
<name>A0A9P5X568_9AGAR</name>
<dbReference type="PANTHER" id="PTHR10039:SF5">
    <property type="entry name" value="NACHT DOMAIN-CONTAINING PROTEIN"/>
    <property type="match status" value="1"/>
</dbReference>
<evidence type="ECO:0000313" key="3">
    <source>
        <dbReference type="EMBL" id="KAF9443834.1"/>
    </source>
</evidence>
<keyword evidence="1" id="KW-0677">Repeat</keyword>
<dbReference type="InterPro" id="IPR056884">
    <property type="entry name" value="NPHP3-like_N"/>
</dbReference>
<dbReference type="EMBL" id="MU151430">
    <property type="protein sequence ID" value="KAF9443834.1"/>
    <property type="molecule type" value="Genomic_DNA"/>
</dbReference>
<reference evidence="3" key="1">
    <citation type="submission" date="2020-11" db="EMBL/GenBank/DDBJ databases">
        <authorList>
            <consortium name="DOE Joint Genome Institute"/>
            <person name="Ahrendt S."/>
            <person name="Riley R."/>
            <person name="Andreopoulos W."/>
            <person name="Labutti K."/>
            <person name="Pangilinan J."/>
            <person name="Ruiz-Duenas F.J."/>
            <person name="Barrasa J.M."/>
            <person name="Sanchez-Garcia M."/>
            <person name="Camarero S."/>
            <person name="Miyauchi S."/>
            <person name="Serrano A."/>
            <person name="Linde D."/>
            <person name="Babiker R."/>
            <person name="Drula E."/>
            <person name="Ayuso-Fernandez I."/>
            <person name="Pacheco R."/>
            <person name="Padilla G."/>
            <person name="Ferreira P."/>
            <person name="Barriuso J."/>
            <person name="Kellner H."/>
            <person name="Castanera R."/>
            <person name="Alfaro M."/>
            <person name="Ramirez L."/>
            <person name="Pisabarro A.G."/>
            <person name="Kuo A."/>
            <person name="Tritt A."/>
            <person name="Lipzen A."/>
            <person name="He G."/>
            <person name="Yan M."/>
            <person name="Ng V."/>
            <person name="Cullen D."/>
            <person name="Martin F."/>
            <person name="Rosso M.-N."/>
            <person name="Henrissat B."/>
            <person name="Hibbett D."/>
            <person name="Martinez A.T."/>
            <person name="Grigoriev I.V."/>
        </authorList>
    </citation>
    <scope>NUCLEOTIDE SEQUENCE</scope>
    <source>
        <strain evidence="3">MF-IS2</strain>
    </source>
</reference>
<evidence type="ECO:0000256" key="1">
    <source>
        <dbReference type="ARBA" id="ARBA00022737"/>
    </source>
</evidence>
<sequence length="237" mass="26278">MAESNTPKDPTQTEKRDLDVLLKSTYPAAAYDAPEHPRPCHPGTRARYISRIVNWGSNDAGRKQGVFWLKGQAGVGKSSLAQTCAEEFAARKKLAATFYFSCPNLRDNPQRLFTTMSYQLASKHKSYGEIIKSIMHDNPSIVSGALPLQFHQLFVSPLQALKAKGEEVTERVVIIDGLDECRGEDAQHTIVKIIAESVRDHTTPFAWIFSSRTEPNLIETFGSKEISAVTVQEELAG</sequence>
<accession>A0A9P5X568</accession>
<proteinExistence type="predicted"/>
<dbReference type="Pfam" id="PF24883">
    <property type="entry name" value="NPHP3_N"/>
    <property type="match status" value="1"/>
</dbReference>
<comment type="caution">
    <text evidence="3">The sequence shown here is derived from an EMBL/GenBank/DDBJ whole genome shotgun (WGS) entry which is preliminary data.</text>
</comment>
<evidence type="ECO:0000313" key="4">
    <source>
        <dbReference type="Proteomes" id="UP000807342"/>
    </source>
</evidence>
<gene>
    <name evidence="3" type="ORF">P691DRAFT_808305</name>
</gene>
<dbReference type="AlphaFoldDB" id="A0A9P5X568"/>
<keyword evidence="4" id="KW-1185">Reference proteome</keyword>
<dbReference type="InterPro" id="IPR027417">
    <property type="entry name" value="P-loop_NTPase"/>
</dbReference>
<protein>
    <recommendedName>
        <fullName evidence="2">Nephrocystin 3-like N-terminal domain-containing protein</fullName>
    </recommendedName>
</protein>
<dbReference type="PANTHER" id="PTHR10039">
    <property type="entry name" value="AMELOGENIN"/>
    <property type="match status" value="1"/>
</dbReference>
<dbReference type="OrthoDB" id="3269932at2759"/>
<dbReference type="Proteomes" id="UP000807342">
    <property type="component" value="Unassembled WGS sequence"/>
</dbReference>